<dbReference type="AlphaFoldDB" id="A0A0R0CFH8"/>
<evidence type="ECO:0000313" key="4">
    <source>
        <dbReference type="EMBL" id="KRG68213.1"/>
    </source>
</evidence>
<dbReference type="SMART" id="SM00267">
    <property type="entry name" value="GGDEF"/>
    <property type="match status" value="1"/>
</dbReference>
<dbReference type="FunFam" id="3.30.70.270:FF:000001">
    <property type="entry name" value="Diguanylate cyclase domain protein"/>
    <property type="match status" value="1"/>
</dbReference>
<evidence type="ECO:0000259" key="3">
    <source>
        <dbReference type="PROSITE" id="PS50887"/>
    </source>
</evidence>
<sequence length="355" mass="38983">MIKPPKPGNEAQRLDALQRLDILDTQSEAAFDDLALIAAAVCDTPTALVSLIDAERQWFKARVGLDVSETSRDISFCGHAILQPQAVMVVPDALLDERFHDNPLVTAAPHIRFYAGAPLSDHDGLAMGTLCVLDTQPRSLDSRQIAGMQALARRASQAMQMRLASRELSLQMRERQWYEQQLEAYQQQLEDANAELTEQTRTDVLTGLPNRRAFTAALSQALERAVGNGMSLAVALLDVDHFKIINDLHGHDEGDRVLLALARMLNAQLAGNGLAARYGGEEFVLLIPEVGSDAARLQCEFIRQNVATLPLGLPITVSIGLAYYRRGDSAEQLLKRADLALYQAKGHGRDQVREG</sequence>
<dbReference type="InterPro" id="IPR003018">
    <property type="entry name" value="GAF"/>
</dbReference>
<dbReference type="RefSeq" id="WP_057660249.1">
    <property type="nucleotide sequence ID" value="NZ_LDJL01000016.1"/>
</dbReference>
<dbReference type="OrthoDB" id="9803824at2"/>
<dbReference type="Gene3D" id="3.30.70.270">
    <property type="match status" value="1"/>
</dbReference>
<dbReference type="STRING" id="344882.ABB29_14310"/>
<reference evidence="4 5" key="1">
    <citation type="submission" date="2015-05" db="EMBL/GenBank/DDBJ databases">
        <title>Genome sequencing and analysis of members of genus Stenotrophomonas.</title>
        <authorList>
            <person name="Patil P.P."/>
            <person name="Midha S."/>
            <person name="Patil P.B."/>
        </authorList>
    </citation>
    <scope>NUCLEOTIDE SEQUENCE [LARGE SCALE GENOMIC DNA]</scope>
    <source>
        <strain evidence="4 5">DSM 21858</strain>
    </source>
</reference>
<gene>
    <name evidence="4" type="ORF">ABB29_14310</name>
</gene>
<dbReference type="NCBIfam" id="TIGR00254">
    <property type="entry name" value="GGDEF"/>
    <property type="match status" value="1"/>
</dbReference>
<dbReference type="SUPFAM" id="SSF55781">
    <property type="entry name" value="GAF domain-like"/>
    <property type="match status" value="1"/>
</dbReference>
<dbReference type="GO" id="GO:0003824">
    <property type="term" value="F:catalytic activity"/>
    <property type="evidence" value="ECO:0007669"/>
    <property type="project" value="UniProtKB-ARBA"/>
</dbReference>
<comment type="caution">
    <text evidence="4">The sequence shown here is derived from an EMBL/GenBank/DDBJ whole genome shotgun (WGS) entry which is preliminary data.</text>
</comment>
<comment type="cofactor">
    <cofactor evidence="1">
        <name>Mg(2+)</name>
        <dbReference type="ChEBI" id="CHEBI:18420"/>
    </cofactor>
</comment>
<protein>
    <submittedName>
        <fullName evidence="4">Diguanylate cyclase</fullName>
    </submittedName>
</protein>
<dbReference type="Pfam" id="PF00990">
    <property type="entry name" value="GGDEF"/>
    <property type="match status" value="1"/>
</dbReference>
<feature type="domain" description="GGDEF" evidence="3">
    <location>
        <begin position="230"/>
        <end position="355"/>
    </location>
</feature>
<name>A0A0R0CFH8_9GAMM</name>
<dbReference type="SUPFAM" id="SSF55073">
    <property type="entry name" value="Nucleotide cyclase"/>
    <property type="match status" value="1"/>
</dbReference>
<dbReference type="PROSITE" id="PS50887">
    <property type="entry name" value="GGDEF"/>
    <property type="match status" value="1"/>
</dbReference>
<dbReference type="InterPro" id="IPR029787">
    <property type="entry name" value="Nucleotide_cyclase"/>
</dbReference>
<feature type="coiled-coil region" evidence="2">
    <location>
        <begin position="168"/>
        <end position="202"/>
    </location>
</feature>
<accession>A0A0R0CFH8</accession>
<dbReference type="PANTHER" id="PTHR43102">
    <property type="entry name" value="SLR1143 PROTEIN"/>
    <property type="match status" value="1"/>
</dbReference>
<organism evidence="4 5">
    <name type="scientific">Pseudoxanthomonas dokdonensis</name>
    <dbReference type="NCBI Taxonomy" id="344882"/>
    <lineage>
        <taxon>Bacteria</taxon>
        <taxon>Pseudomonadati</taxon>
        <taxon>Pseudomonadota</taxon>
        <taxon>Gammaproteobacteria</taxon>
        <taxon>Lysobacterales</taxon>
        <taxon>Lysobacteraceae</taxon>
        <taxon>Pseudoxanthomonas</taxon>
    </lineage>
</organism>
<evidence type="ECO:0000256" key="1">
    <source>
        <dbReference type="ARBA" id="ARBA00001946"/>
    </source>
</evidence>
<dbReference type="EMBL" id="LDJL01000016">
    <property type="protein sequence ID" value="KRG68213.1"/>
    <property type="molecule type" value="Genomic_DNA"/>
</dbReference>
<dbReference type="CDD" id="cd01949">
    <property type="entry name" value="GGDEF"/>
    <property type="match status" value="1"/>
</dbReference>
<dbReference type="Pfam" id="PF01590">
    <property type="entry name" value="GAF"/>
    <property type="match status" value="1"/>
</dbReference>
<dbReference type="Gene3D" id="3.30.450.40">
    <property type="match status" value="1"/>
</dbReference>
<dbReference type="SMART" id="SM00065">
    <property type="entry name" value="GAF"/>
    <property type="match status" value="1"/>
</dbReference>
<dbReference type="InterPro" id="IPR043128">
    <property type="entry name" value="Rev_trsase/Diguanyl_cyclase"/>
</dbReference>
<dbReference type="PATRIC" id="fig|344882.3.peg.1248"/>
<proteinExistence type="predicted"/>
<keyword evidence="5" id="KW-1185">Reference proteome</keyword>
<dbReference type="InterPro" id="IPR000160">
    <property type="entry name" value="GGDEF_dom"/>
</dbReference>
<dbReference type="PANTHER" id="PTHR43102:SF2">
    <property type="entry name" value="GAF DOMAIN-CONTAINING PROTEIN"/>
    <property type="match status" value="1"/>
</dbReference>
<evidence type="ECO:0000256" key="2">
    <source>
        <dbReference type="SAM" id="Coils"/>
    </source>
</evidence>
<dbReference type="Proteomes" id="UP000052052">
    <property type="component" value="Unassembled WGS sequence"/>
</dbReference>
<evidence type="ECO:0000313" key="5">
    <source>
        <dbReference type="Proteomes" id="UP000052052"/>
    </source>
</evidence>
<keyword evidence="2" id="KW-0175">Coiled coil</keyword>
<dbReference type="InterPro" id="IPR029016">
    <property type="entry name" value="GAF-like_dom_sf"/>
</dbReference>